<evidence type="ECO:0000259" key="3">
    <source>
        <dbReference type="Pfam" id="PF26628"/>
    </source>
</evidence>
<proteinExistence type="predicted"/>
<evidence type="ECO:0000313" key="5">
    <source>
        <dbReference type="Proteomes" id="UP000293952"/>
    </source>
</evidence>
<dbReference type="EMBL" id="SETE01000002">
    <property type="protein sequence ID" value="RYM35162.1"/>
    <property type="molecule type" value="Genomic_DNA"/>
</dbReference>
<dbReference type="OrthoDB" id="2582440at2"/>
<dbReference type="RefSeq" id="WP_130093170.1">
    <property type="nucleotide sequence ID" value="NZ_SETE01000002.1"/>
</dbReference>
<gene>
    <name evidence="4" type="ORF">ERX46_07235</name>
</gene>
<comment type="caution">
    <text evidence="4">The sequence shown here is derived from an EMBL/GenBank/DDBJ whole genome shotgun (WGS) entry which is preliminary data.</text>
</comment>
<keyword evidence="5" id="KW-1185">Reference proteome</keyword>
<sequence length="563" mass="63038">MRFNGTAGKKGFRNYVDDLSDILTPKDGSMIAIATYTGAGNADRGVCGYFRANSDEFSILKNLSYFRAHNNYWNAADAINTIEIGISPSIYTSQFSHSEGRLKNYYNNKPNGAGSYNNNGGGILSNSGLAYFSVGEVPTGNIQHFNGSIAEVIVFAKNISYEERLRSESYLAIKYGVTMGSQSNPVDYASSNAQNPQRIWKAEAVYQNNIIGIGFDKVSELNQKQSHQRDDTVRIYLRDIKETNKDNIGVFYQDKSYVVMGSNEKKLYATDKSNAIMYEGMAKSPCHLFSKIEREWKIQRTNMPDKFNIDIKLDKFAKLNLIDVNDLRLLVDKDNNFENGWEGCYAKGDDGLDISYANGIVTFKDISIDHIPNDDIRYISIGSDYRGTPLPVGLTSFTAECSRTNVELIWETKSETNNDYFTIEKSNDGVNFETLAKLEGQGNKNSASLYSLTDYTNQVGISYYRLSQTDFDGKETALKTISSNCEGDLEVVIHPNPTNNGVYLTLNNSEKSLEVTIYNLSGKVISRNEVHGSAWLQLPNEDGIYLIKYVLDGEEHVEKVVKI</sequence>
<protein>
    <submittedName>
        <fullName evidence="4">T9SS type A sorting domain-containing protein</fullName>
    </submittedName>
</protein>
<feature type="domain" description="Secretion system C-terminal sorting" evidence="2">
    <location>
        <begin position="493"/>
        <end position="561"/>
    </location>
</feature>
<accession>A0A4Q4KP83</accession>
<dbReference type="Proteomes" id="UP000293952">
    <property type="component" value="Unassembled WGS sequence"/>
</dbReference>
<dbReference type="NCBIfam" id="TIGR04183">
    <property type="entry name" value="Por_Secre_tail"/>
    <property type="match status" value="1"/>
</dbReference>
<dbReference type="InterPro" id="IPR058515">
    <property type="entry name" value="DUF8202"/>
</dbReference>
<evidence type="ECO:0000259" key="2">
    <source>
        <dbReference type="Pfam" id="PF18962"/>
    </source>
</evidence>
<dbReference type="InterPro" id="IPR026444">
    <property type="entry name" value="Secre_tail"/>
</dbReference>
<dbReference type="AlphaFoldDB" id="A0A4Q4KP83"/>
<feature type="domain" description="DUF8202" evidence="3">
    <location>
        <begin position="163"/>
        <end position="340"/>
    </location>
</feature>
<name>A0A4Q4KP83_9FLAO</name>
<evidence type="ECO:0000256" key="1">
    <source>
        <dbReference type="ARBA" id="ARBA00022729"/>
    </source>
</evidence>
<evidence type="ECO:0000313" key="4">
    <source>
        <dbReference type="EMBL" id="RYM35162.1"/>
    </source>
</evidence>
<dbReference type="Pfam" id="PF26628">
    <property type="entry name" value="DUF8202"/>
    <property type="match status" value="1"/>
</dbReference>
<dbReference type="Pfam" id="PF18962">
    <property type="entry name" value="Por_Secre_tail"/>
    <property type="match status" value="1"/>
</dbReference>
<organism evidence="4 5">
    <name type="scientific">Brumimicrobium glaciale</name>
    <dbReference type="NCBI Taxonomy" id="200475"/>
    <lineage>
        <taxon>Bacteria</taxon>
        <taxon>Pseudomonadati</taxon>
        <taxon>Bacteroidota</taxon>
        <taxon>Flavobacteriia</taxon>
        <taxon>Flavobacteriales</taxon>
        <taxon>Crocinitomicaceae</taxon>
        <taxon>Brumimicrobium</taxon>
    </lineage>
</organism>
<keyword evidence="1" id="KW-0732">Signal</keyword>
<reference evidence="4 5" key="1">
    <citation type="submission" date="2019-02" db="EMBL/GenBank/DDBJ databases">
        <title>Genome sequence of the sea-ice species Brumimicrobium glaciale.</title>
        <authorList>
            <person name="Bowman J.P."/>
        </authorList>
    </citation>
    <scope>NUCLEOTIDE SEQUENCE [LARGE SCALE GENOMIC DNA]</scope>
    <source>
        <strain evidence="4 5">IC156</strain>
    </source>
</reference>